<accession>A0A2V1DH54</accession>
<evidence type="ECO:0000256" key="1">
    <source>
        <dbReference type="SAM" id="MobiDB-lite"/>
    </source>
</evidence>
<feature type="region of interest" description="Disordered" evidence="1">
    <location>
        <begin position="55"/>
        <end position="88"/>
    </location>
</feature>
<protein>
    <recommendedName>
        <fullName evidence="4">Tetratricopeptide repeat protein</fullName>
    </recommendedName>
</protein>
<feature type="compositionally biased region" description="Polar residues" evidence="1">
    <location>
        <begin position="67"/>
        <end position="84"/>
    </location>
</feature>
<dbReference type="Gene3D" id="1.25.40.10">
    <property type="entry name" value="Tetratricopeptide repeat domain"/>
    <property type="match status" value="1"/>
</dbReference>
<evidence type="ECO:0000313" key="3">
    <source>
        <dbReference type="Proteomes" id="UP000244855"/>
    </source>
</evidence>
<evidence type="ECO:0000313" key="2">
    <source>
        <dbReference type="EMBL" id="PVH96943.1"/>
    </source>
</evidence>
<feature type="region of interest" description="Disordered" evidence="1">
    <location>
        <begin position="235"/>
        <end position="275"/>
    </location>
</feature>
<dbReference type="InterPro" id="IPR011990">
    <property type="entry name" value="TPR-like_helical_dom_sf"/>
</dbReference>
<reference evidence="2 3" key="1">
    <citation type="journal article" date="2018" name="Sci. Rep.">
        <title>Comparative genomics provides insights into the lifestyle and reveals functional heterogeneity of dark septate endophytic fungi.</title>
        <authorList>
            <person name="Knapp D.G."/>
            <person name="Nemeth J.B."/>
            <person name="Barry K."/>
            <person name="Hainaut M."/>
            <person name="Henrissat B."/>
            <person name="Johnson J."/>
            <person name="Kuo A."/>
            <person name="Lim J.H.P."/>
            <person name="Lipzen A."/>
            <person name="Nolan M."/>
            <person name="Ohm R.A."/>
            <person name="Tamas L."/>
            <person name="Grigoriev I.V."/>
            <person name="Spatafora J.W."/>
            <person name="Nagy L.G."/>
            <person name="Kovacs G.M."/>
        </authorList>
    </citation>
    <scope>NUCLEOTIDE SEQUENCE [LARGE SCALE GENOMIC DNA]</scope>
    <source>
        <strain evidence="2 3">DSE2036</strain>
    </source>
</reference>
<gene>
    <name evidence="2" type="ORF">DM02DRAFT_534236</name>
</gene>
<proteinExistence type="predicted"/>
<dbReference type="SUPFAM" id="SSF48452">
    <property type="entry name" value="TPR-like"/>
    <property type="match status" value="1"/>
</dbReference>
<keyword evidence="3" id="KW-1185">Reference proteome</keyword>
<sequence length="296" mass="34203">MTLRHEIESAIRGLKQERDTWRNTAEQYRAAFEEQTARLHALMDICIATQAELENERTAHRRRQARSDSTIPENEYPQSNSRNPENPFGTATILRNTYSRLNKRPITSFSQVERMCEQFDYGSALREVDHLLRGPLTSEARLDGLLIKSRILCQSDLFHEALAACSEALELCNHIQELHGRFPKIHYQRALCFYLLRMTKQARDALRNISFDRGSLSAEARELLDACEDQINSSRRSGFESHRTQSDGSLQALNEAPIDPKRRPASSQFRRHIQKGKRLSIPHRWITRRSTSMGVD</sequence>
<dbReference type="EMBL" id="KZ805450">
    <property type="protein sequence ID" value="PVH96943.1"/>
    <property type="molecule type" value="Genomic_DNA"/>
</dbReference>
<name>A0A2V1DH54_9PLEO</name>
<evidence type="ECO:0008006" key="4">
    <source>
        <dbReference type="Google" id="ProtNLM"/>
    </source>
</evidence>
<organism evidence="2 3">
    <name type="scientific">Periconia macrospinosa</name>
    <dbReference type="NCBI Taxonomy" id="97972"/>
    <lineage>
        <taxon>Eukaryota</taxon>
        <taxon>Fungi</taxon>
        <taxon>Dikarya</taxon>
        <taxon>Ascomycota</taxon>
        <taxon>Pezizomycotina</taxon>
        <taxon>Dothideomycetes</taxon>
        <taxon>Pleosporomycetidae</taxon>
        <taxon>Pleosporales</taxon>
        <taxon>Massarineae</taxon>
        <taxon>Periconiaceae</taxon>
        <taxon>Periconia</taxon>
    </lineage>
</organism>
<dbReference type="Proteomes" id="UP000244855">
    <property type="component" value="Unassembled WGS sequence"/>
</dbReference>
<dbReference type="AlphaFoldDB" id="A0A2V1DH54"/>
<dbReference type="OrthoDB" id="3791184at2759"/>